<organism evidence="2 3">
    <name type="scientific">Peronospora farinosa</name>
    <dbReference type="NCBI Taxonomy" id="134698"/>
    <lineage>
        <taxon>Eukaryota</taxon>
        <taxon>Sar</taxon>
        <taxon>Stramenopiles</taxon>
        <taxon>Oomycota</taxon>
        <taxon>Peronosporomycetes</taxon>
        <taxon>Peronosporales</taxon>
        <taxon>Peronosporaceae</taxon>
        <taxon>Peronospora</taxon>
    </lineage>
</organism>
<comment type="caution">
    <text evidence="2">The sequence shown here is derived from an EMBL/GenBank/DDBJ whole genome shotgun (WGS) entry which is preliminary data.</text>
</comment>
<dbReference type="EMBL" id="CANTFK010000993">
    <property type="protein sequence ID" value="CAI5740637.1"/>
    <property type="molecule type" value="Genomic_DNA"/>
</dbReference>
<accession>A0AAV0UVY4</accession>
<dbReference type="SUPFAM" id="SSF52540">
    <property type="entry name" value="P-loop containing nucleoside triphosphate hydrolases"/>
    <property type="match status" value="1"/>
</dbReference>
<gene>
    <name evidence="2" type="ORF">PFR002_LOCUS9332</name>
</gene>
<dbReference type="AlphaFoldDB" id="A0AAV0UVY4"/>
<evidence type="ECO:0000313" key="2">
    <source>
        <dbReference type="EMBL" id="CAI5740637.1"/>
    </source>
</evidence>
<dbReference type="Proteomes" id="UP001159659">
    <property type="component" value="Unassembled WGS sequence"/>
</dbReference>
<name>A0AAV0UVY4_9STRA</name>
<keyword evidence="1" id="KW-1133">Transmembrane helix</keyword>
<keyword evidence="1" id="KW-0812">Transmembrane</keyword>
<feature type="transmembrane region" description="Helical" evidence="1">
    <location>
        <begin position="7"/>
        <end position="26"/>
    </location>
</feature>
<feature type="transmembrane region" description="Helical" evidence="1">
    <location>
        <begin position="38"/>
        <end position="60"/>
    </location>
</feature>
<dbReference type="InterPro" id="IPR027417">
    <property type="entry name" value="P-loop_NTPase"/>
</dbReference>
<sequence>MVKLFCVIVGMKGNTLIVSLLLDGWLHESSCLADKKSIVVGSSGIGKSTLLCVIAFHLVFKHKKNVLVYQGLSKYYQENCPFYLGYEDGKVVQFVVDECNDQNAINIYKVLVRKQGKHKSSRLISTRIR</sequence>
<proteinExistence type="predicted"/>
<evidence type="ECO:0000313" key="3">
    <source>
        <dbReference type="Proteomes" id="UP001159659"/>
    </source>
</evidence>
<protein>
    <submittedName>
        <fullName evidence="2">Uncharacterized protein</fullName>
    </submittedName>
</protein>
<keyword evidence="1" id="KW-0472">Membrane</keyword>
<reference evidence="2" key="1">
    <citation type="submission" date="2022-12" db="EMBL/GenBank/DDBJ databases">
        <authorList>
            <person name="Webb A."/>
        </authorList>
    </citation>
    <scope>NUCLEOTIDE SEQUENCE</scope>
    <source>
        <strain evidence="2">Pf2</strain>
    </source>
</reference>
<evidence type="ECO:0000256" key="1">
    <source>
        <dbReference type="SAM" id="Phobius"/>
    </source>
</evidence>